<evidence type="ECO:0000313" key="3">
    <source>
        <dbReference type="EMBL" id="OEG17263.1"/>
    </source>
</evidence>
<name>A0A1E5GX68_9ENTE</name>
<keyword evidence="4" id="KW-1185">Reference proteome</keyword>
<evidence type="ECO:0000256" key="2">
    <source>
        <dbReference type="ARBA" id="ARBA00023287"/>
    </source>
</evidence>
<evidence type="ECO:0000256" key="1">
    <source>
        <dbReference type="ARBA" id="ARBA00004241"/>
    </source>
</evidence>
<comment type="caution">
    <text evidence="3">The sequence shown here is derived from an EMBL/GenBank/DDBJ whole genome shotgun (WGS) entry which is preliminary data.</text>
</comment>
<gene>
    <name evidence="3" type="ORF">BCR23_04470</name>
</gene>
<dbReference type="Proteomes" id="UP000094764">
    <property type="component" value="Unassembled WGS sequence"/>
</dbReference>
<dbReference type="OrthoDB" id="2185379at2"/>
<dbReference type="NCBIfam" id="TIGR02532">
    <property type="entry name" value="IV_pilin_GFxxxE"/>
    <property type="match status" value="1"/>
</dbReference>
<dbReference type="EMBL" id="MIKB01000012">
    <property type="protein sequence ID" value="OEG17263.1"/>
    <property type="molecule type" value="Genomic_DNA"/>
</dbReference>
<comment type="subcellular location">
    <subcellularLocation>
        <location evidence="1">Cell surface</location>
    </subcellularLocation>
</comment>
<accession>A0A1E5GX68</accession>
<dbReference type="AlphaFoldDB" id="A0A1E5GX68"/>
<protein>
    <submittedName>
        <fullName evidence="3">Prepilin-type N-terminal cleavage/methylation domain-containing protein</fullName>
    </submittedName>
</protein>
<proteinExistence type="predicted"/>
<dbReference type="RefSeq" id="WP_069634584.1">
    <property type="nucleotide sequence ID" value="NZ_JXKZ01000019.1"/>
</dbReference>
<dbReference type="InterPro" id="IPR012902">
    <property type="entry name" value="N_methyl_site"/>
</dbReference>
<evidence type="ECO:0000313" key="4">
    <source>
        <dbReference type="Proteomes" id="UP000094764"/>
    </source>
</evidence>
<organism evidence="3 4">
    <name type="scientific">Enterococcus quebecensis</name>
    <dbReference type="NCBI Taxonomy" id="903983"/>
    <lineage>
        <taxon>Bacteria</taxon>
        <taxon>Bacillati</taxon>
        <taxon>Bacillota</taxon>
        <taxon>Bacilli</taxon>
        <taxon>Lactobacillales</taxon>
        <taxon>Enterococcaceae</taxon>
        <taxon>Enterococcus</taxon>
    </lineage>
</organism>
<sequence>MEKSFSRSKKNRSQNNYLGFTLTECLLALLVLSVICILFSASVKHGSVVTKRLKSERKKEWHIFMIQLENELKDCRYEKTQNDKIILRNKRNNKTVWIEYKLGKLVKVENGGYHPLLTDVKQAIFIEENNSVKIKVTLENNENVTTKWIIPKEKENEK</sequence>
<dbReference type="NCBIfam" id="NF041002">
    <property type="entry name" value="pilin_ComGF"/>
    <property type="match status" value="1"/>
</dbReference>
<dbReference type="InterPro" id="IPR016977">
    <property type="entry name" value="ComGF"/>
</dbReference>
<dbReference type="STRING" id="903983.BCR23_04470"/>
<dbReference type="Pfam" id="PF15980">
    <property type="entry name" value="ComGF"/>
    <property type="match status" value="1"/>
</dbReference>
<dbReference type="GO" id="GO:0030420">
    <property type="term" value="P:establishment of competence for transformation"/>
    <property type="evidence" value="ECO:0007669"/>
    <property type="project" value="UniProtKB-KW"/>
</dbReference>
<keyword evidence="2" id="KW-0178">Competence</keyword>
<reference evidence="4" key="1">
    <citation type="submission" date="2016-09" db="EMBL/GenBank/DDBJ databases">
        <authorList>
            <person name="Gulvik C.A."/>
        </authorList>
    </citation>
    <scope>NUCLEOTIDE SEQUENCE [LARGE SCALE GENOMIC DNA]</scope>
    <source>
        <strain evidence="4">LMG 26306</strain>
    </source>
</reference>
<dbReference type="GO" id="GO:0009986">
    <property type="term" value="C:cell surface"/>
    <property type="evidence" value="ECO:0007669"/>
    <property type="project" value="UniProtKB-SubCell"/>
</dbReference>